<dbReference type="AlphaFoldDB" id="W9V5K3"/>
<dbReference type="eggNOG" id="ENOG5032YVY">
    <property type="taxonomic scope" value="Bacteria"/>
</dbReference>
<feature type="compositionally biased region" description="Basic and acidic residues" evidence="1">
    <location>
        <begin position="51"/>
        <end position="77"/>
    </location>
</feature>
<accession>W9V5K3</accession>
<proteinExistence type="predicted"/>
<evidence type="ECO:0000256" key="1">
    <source>
        <dbReference type="SAM" id="MobiDB-lite"/>
    </source>
</evidence>
<evidence type="ECO:0000313" key="3">
    <source>
        <dbReference type="Proteomes" id="UP000019460"/>
    </source>
</evidence>
<evidence type="ECO:0000313" key="2">
    <source>
        <dbReference type="EMBL" id="EXJ14803.1"/>
    </source>
</evidence>
<gene>
    <name evidence="2" type="ORF">D779_2172</name>
</gene>
<dbReference type="STRING" id="1249627.D779_2172"/>
<protein>
    <submittedName>
        <fullName evidence="2">Putative conserved coiled coil protein</fullName>
    </submittedName>
</protein>
<organism evidence="2 3">
    <name type="scientific">Imhoffiella purpurea</name>
    <dbReference type="NCBI Taxonomy" id="1249627"/>
    <lineage>
        <taxon>Bacteria</taxon>
        <taxon>Pseudomonadati</taxon>
        <taxon>Pseudomonadota</taxon>
        <taxon>Gammaproteobacteria</taxon>
        <taxon>Chromatiales</taxon>
        <taxon>Chromatiaceae</taxon>
        <taxon>Imhoffiella</taxon>
    </lineage>
</organism>
<name>W9V5K3_9GAMM</name>
<reference evidence="2 3" key="1">
    <citation type="submission" date="2012-11" db="EMBL/GenBank/DDBJ databases">
        <title>Genome assembly of Thiorhodococcus sp. AK35.</title>
        <authorList>
            <person name="Nupur N."/>
            <person name="Khatri I."/>
            <person name="Subramanian S."/>
            <person name="Pinnaka A."/>
        </authorList>
    </citation>
    <scope>NUCLEOTIDE SEQUENCE [LARGE SCALE GENOMIC DNA]</scope>
    <source>
        <strain evidence="2 3">AK35</strain>
    </source>
</reference>
<dbReference type="RefSeq" id="WP_043754340.1">
    <property type="nucleotide sequence ID" value="NZ_AONC01000036.1"/>
</dbReference>
<dbReference type="SUPFAM" id="SSF58113">
    <property type="entry name" value="Apolipoprotein A-I"/>
    <property type="match status" value="1"/>
</dbReference>
<dbReference type="EMBL" id="AONC01000036">
    <property type="protein sequence ID" value="EXJ14803.1"/>
    <property type="molecule type" value="Genomic_DNA"/>
</dbReference>
<keyword evidence="3" id="KW-1185">Reference proteome</keyword>
<dbReference type="Proteomes" id="UP000019460">
    <property type="component" value="Unassembled WGS sequence"/>
</dbReference>
<feature type="region of interest" description="Disordered" evidence="1">
    <location>
        <begin position="51"/>
        <end position="95"/>
    </location>
</feature>
<comment type="caution">
    <text evidence="2">The sequence shown here is derived from an EMBL/GenBank/DDBJ whole genome shotgun (WGS) entry which is preliminary data.</text>
</comment>
<sequence>MTEREAYVEGLKSKLDQWDAEIDKLETKVDVVSADAKAQYVEYLATLKEQRDEASSRLEELRDSSGDAWQEMRDGAERAANALTESLKSAKSKLH</sequence>
<dbReference type="OrthoDB" id="9813316at2"/>